<evidence type="ECO:0000256" key="15">
    <source>
        <dbReference type="PROSITE-ProRule" id="PRU00042"/>
    </source>
</evidence>
<dbReference type="PROSITE" id="PS00046">
    <property type="entry name" value="HISTONE_H2A"/>
    <property type="match status" value="1"/>
</dbReference>
<evidence type="ECO:0000256" key="8">
    <source>
        <dbReference type="ARBA" id="ARBA00022771"/>
    </source>
</evidence>
<dbReference type="GO" id="GO:0042575">
    <property type="term" value="C:DNA polymerase complex"/>
    <property type="evidence" value="ECO:0007669"/>
    <property type="project" value="UniProtKB-ARBA"/>
</dbReference>
<dbReference type="SUPFAM" id="SSF57256">
    <property type="entry name" value="Elafin-like"/>
    <property type="match status" value="4"/>
</dbReference>
<dbReference type="Pfam" id="PF00096">
    <property type="entry name" value="zf-C2H2"/>
    <property type="match status" value="2"/>
</dbReference>
<keyword evidence="8 15" id="KW-0863">Zinc-finger</keyword>
<evidence type="ECO:0000259" key="17">
    <source>
        <dbReference type="PROSITE" id="PS50994"/>
    </source>
</evidence>
<feature type="non-terminal residue" evidence="19">
    <location>
        <position position="1"/>
    </location>
</feature>
<feature type="domain" description="WAP" evidence="18">
    <location>
        <begin position="1591"/>
        <end position="1638"/>
    </location>
</feature>
<dbReference type="GO" id="GO:0005576">
    <property type="term" value="C:extracellular region"/>
    <property type="evidence" value="ECO:0007669"/>
    <property type="project" value="InterPro"/>
</dbReference>
<keyword evidence="14" id="KW-0544">Nucleosome core</keyword>
<dbReference type="PRINTS" id="PR00620">
    <property type="entry name" value="HISTONEH2A"/>
</dbReference>
<dbReference type="Pfam" id="PF17921">
    <property type="entry name" value="Integrase_H2C2"/>
    <property type="match status" value="1"/>
</dbReference>
<dbReference type="GO" id="GO:0030414">
    <property type="term" value="F:peptidase inhibitor activity"/>
    <property type="evidence" value="ECO:0007669"/>
    <property type="project" value="InterPro"/>
</dbReference>
<evidence type="ECO:0000256" key="1">
    <source>
        <dbReference type="ARBA" id="ARBA00004123"/>
    </source>
</evidence>
<dbReference type="SMART" id="SM00217">
    <property type="entry name" value="WAP"/>
    <property type="match status" value="6"/>
</dbReference>
<dbReference type="Gene3D" id="4.10.75.10">
    <property type="entry name" value="Elafin-like"/>
    <property type="match status" value="4"/>
</dbReference>
<keyword evidence="7" id="KW-0677">Repeat</keyword>
<dbReference type="InterPro" id="IPR008197">
    <property type="entry name" value="WAP_dom"/>
</dbReference>
<dbReference type="EMBL" id="KL367483">
    <property type="protein sequence ID" value="KFD71171.1"/>
    <property type="molecule type" value="Genomic_DNA"/>
</dbReference>
<keyword evidence="6" id="KW-0479">Metal-binding</keyword>
<feature type="domain" description="C2H2-type" evidence="16">
    <location>
        <begin position="1256"/>
        <end position="1283"/>
    </location>
</feature>
<dbReference type="GO" id="GO:0008270">
    <property type="term" value="F:zinc ion binding"/>
    <property type="evidence" value="ECO:0007669"/>
    <property type="project" value="UniProtKB-KW"/>
</dbReference>
<keyword evidence="4" id="KW-0158">Chromosome</keyword>
<keyword evidence="13" id="KW-0539">Nucleus</keyword>
<dbReference type="InterPro" id="IPR012337">
    <property type="entry name" value="RNaseH-like_sf"/>
</dbReference>
<dbReference type="SMART" id="SM00355">
    <property type="entry name" value="ZnF_C2H2"/>
    <property type="match status" value="8"/>
</dbReference>
<comment type="subcellular location">
    <subcellularLocation>
        <location evidence="2">Chromosome</location>
    </subcellularLocation>
    <subcellularLocation>
        <location evidence="1">Nucleus</location>
    </subcellularLocation>
</comment>
<dbReference type="FunFam" id="3.30.160.60:FF:000358">
    <property type="entry name" value="zinc finger protein 24"/>
    <property type="match status" value="1"/>
</dbReference>
<dbReference type="FunFam" id="3.30.160.60:FF:000060">
    <property type="entry name" value="zinc finger protein 436"/>
    <property type="match status" value="1"/>
</dbReference>
<dbReference type="InterPro" id="IPR009072">
    <property type="entry name" value="Histone-fold"/>
</dbReference>
<evidence type="ECO:0000256" key="11">
    <source>
        <dbReference type="ARBA" id="ARBA00023125"/>
    </source>
</evidence>
<dbReference type="InterPro" id="IPR036645">
    <property type="entry name" value="Elafin-like_sf"/>
</dbReference>
<evidence type="ECO:0000313" key="19">
    <source>
        <dbReference type="EMBL" id="KFD71171.1"/>
    </source>
</evidence>
<dbReference type="FunFam" id="3.30.160.60:FF:002343">
    <property type="entry name" value="Zinc finger protein 33A"/>
    <property type="match status" value="1"/>
</dbReference>
<dbReference type="GO" id="GO:0000786">
    <property type="term" value="C:nucleosome"/>
    <property type="evidence" value="ECO:0007669"/>
    <property type="project" value="UniProtKB-KW"/>
</dbReference>
<dbReference type="Gene3D" id="3.10.10.10">
    <property type="entry name" value="HIV Type 1 Reverse Transcriptase, subunit A, domain 1"/>
    <property type="match status" value="1"/>
</dbReference>
<dbReference type="GO" id="GO:0015074">
    <property type="term" value="P:DNA integration"/>
    <property type="evidence" value="ECO:0007669"/>
    <property type="project" value="InterPro"/>
</dbReference>
<keyword evidence="9" id="KW-0862">Zinc</keyword>
<dbReference type="SUPFAM" id="SSF56672">
    <property type="entry name" value="DNA/RNA polymerases"/>
    <property type="match status" value="1"/>
</dbReference>
<dbReference type="InterPro" id="IPR008042">
    <property type="entry name" value="Retrotrans_Pao"/>
</dbReference>
<dbReference type="InterPro" id="IPR007125">
    <property type="entry name" value="H2A/H2B/H3"/>
</dbReference>
<dbReference type="InterPro" id="IPR036236">
    <property type="entry name" value="Znf_C2H2_sf"/>
</dbReference>
<comment type="similarity">
    <text evidence="3">Belongs to the histone H2A family.</text>
</comment>
<dbReference type="GO" id="GO:0003677">
    <property type="term" value="F:DNA binding"/>
    <property type="evidence" value="ECO:0007669"/>
    <property type="project" value="UniProtKB-KW"/>
</dbReference>
<keyword evidence="11" id="KW-0238">DNA-binding</keyword>
<name>A0A085NNX5_9BILA</name>
<evidence type="ECO:0000256" key="10">
    <source>
        <dbReference type="ARBA" id="ARBA00023015"/>
    </source>
</evidence>
<evidence type="ECO:0000256" key="13">
    <source>
        <dbReference type="ARBA" id="ARBA00023242"/>
    </source>
</evidence>
<dbReference type="FunFam" id="3.30.160.60:FF:000325">
    <property type="entry name" value="ZFP90 zinc finger protein"/>
    <property type="match status" value="1"/>
</dbReference>
<dbReference type="SUPFAM" id="SSF53098">
    <property type="entry name" value="Ribonuclease H-like"/>
    <property type="match status" value="1"/>
</dbReference>
<dbReference type="CDD" id="cd00074">
    <property type="entry name" value="HFD_H2A"/>
    <property type="match status" value="1"/>
</dbReference>
<dbReference type="PANTHER" id="PTHR47331:SF1">
    <property type="entry name" value="GAG-LIKE PROTEIN"/>
    <property type="match status" value="1"/>
</dbReference>
<dbReference type="SUPFAM" id="SSF47113">
    <property type="entry name" value="Histone-fold"/>
    <property type="match status" value="1"/>
</dbReference>
<dbReference type="InterPro" id="IPR032458">
    <property type="entry name" value="Histone_H2A_CS"/>
</dbReference>
<feature type="domain" description="C2H2-type" evidence="16">
    <location>
        <begin position="1323"/>
        <end position="1350"/>
    </location>
</feature>
<dbReference type="GO" id="GO:0005634">
    <property type="term" value="C:nucleus"/>
    <property type="evidence" value="ECO:0007669"/>
    <property type="project" value="UniProtKB-SubCell"/>
</dbReference>
<dbReference type="InterPro" id="IPR001584">
    <property type="entry name" value="Integrase_cat-core"/>
</dbReference>
<dbReference type="Gene3D" id="3.30.70.270">
    <property type="match status" value="1"/>
</dbReference>
<dbReference type="PANTHER" id="PTHR47331">
    <property type="entry name" value="PHD-TYPE DOMAIN-CONTAINING PROTEIN"/>
    <property type="match status" value="1"/>
</dbReference>
<evidence type="ECO:0000259" key="16">
    <source>
        <dbReference type="PROSITE" id="PS50157"/>
    </source>
</evidence>
<evidence type="ECO:0008006" key="20">
    <source>
        <dbReference type="Google" id="ProtNLM"/>
    </source>
</evidence>
<sequence>LESTWKEKSADCLDARRLFKTKTECRIHQDCREKQVCCDSVCTHVRLTPEYYGDKYCPPVVKDQWVAAAALCITGADCHPRFKCCPTTLTSRCLGYVKEQLSDDGRYLVHLPWREVRDRLPDNFESARRRLISVTKKLRENDLFSSYNEVFDEWKREGIIEEVQALSSRGQCHYLAHRPVVKENSQTTKIRPVFDASAKQGNNPSLNDCLETGPNLMQLLPNVMLQFRMRKIGVVADIRKAFLQIGVNPEDRDFLRFLWWEDVDAQKLKIYRHNRVVFGASCSPFLLAAVIEHLLDRAPEQFRDTARRLRTSFYVDNCLSSFDSVAEVHRFIIEARQIMSSGGFDLRGWLYNEDMNAEDMQTVPILGMLWNRRSDTLRLNMERVIEGLSKRVTKRNILSATHQVFDPIGVVCPVLLRPKLLLRKIWPMRIGWDDAPPEEFTTAFLEWLQGLKLLETLRIPRWIGVDSGNRSLHVFCDASKEAFAAVVYLRVEWIEGARLQLLTAKSRLAPIKALTIPRLELLAATIGARLLAAIRETWNPEKSMPVVFWSDSTTVLSWIRRGNDWSVFVSNRVLEIRRLADVKAWRHVPGDMNPADLPSRGCSADQLLGSRCSCRVIGSDREYVANCQQPRGKRSAGDLETEELQSAENCLIRLVQSEAFPDKKAVSFGSVYGYLDERGIIVVKTKVAERFDESSFRRPMLLPAKHPLVNLLIRGEHERLCHGGVLLTMNNLREKYWILGGRRAVRSAIAGCVRCKRFSAQRMEVPPVPLPLDRVRDAAVFEIVGVDLAGPLLLRNGRKAWIVLFTCAVYRAVHLELLTSLSSEAFVQSLRRFIARRGKPAVVYSDNGTNFIGTREALRKTEWEKVKACSTSQGIQWKLIPPTAAWWGGWWERLIRMLKELLRRSLGRASLTYEELLTVLCDCEAVMNSRPLTYVSDGVADLEPLTPSMFLQDNRQVGVADVDNVDANSLSNRAKYRQRLMKCLRRRFRTEYLGQLLQRPNRGKRPSGIAVGDVVLIGSDNQTRLFWPLARVERLIPGQDGEPRIAMVRTATTQLMRPLQRLYPLEISNNMNTLCGSFTDDSQQECQNFLAEEDDALNMIVEANQLEVEPSQVQSPTFVRKNFDESWTVSDSMDLPCMFCGMTFKSLDHLSSHEILCASGDTESEKHFFCTCGKSFTNKRALEYHQANEKSGVNYEVQRLMCTFCGILCDNREALMIHESSHAATAPFTCIFCGKGFPYKQSLVNHLRSHTGEKPYKCPLCMKSFSRETNFKIHKKLHESGQRFFCAYCGKWFRSAVEQEQHEQLCYSLICGRPMPAPWVLRYPCSFCHKMFRHRRDLRIHERVHTGERPYVCGYCDKGFTQSQALTIHIRTHTGEKPYTCVSCGQMFRDTSALRKHEFVKHTFSPKAKNSGRSFRSAMVMQISMLISPLIFALFCPPLISGVLHEGFCPKDKTYEIIVQESCKGDGDCAPEERCCPSGNRVKCLKAVKYVESTWKEKSADCLDARRLFKTKTECRIHQDCREKQVCCDSVCTHVRLTPEYYGDKYCPPVVKDQWVAAAALCITGADCHPRFKCCPTTLTSRCLGYVKEQPAPKPGNCKPPRHERIVYSQCKDDYDCAGMKKCCFDEGTLLNQCKELDWQSCSLQTGDPWVMAGRAKADKLKGKRRSRSSKAGLFFPVARVHRLLRRRNYANRIEAAAPVYLAAVMEYMTAEVLELAGNAARDNKNLPFVMLGIRAAVKEGLWYSLAELVYGSPLRLPAIFFSASVSHSDPSVLMAHLDTFFKSMRPTPTRQSTQRYWHVPQSLSTASHVFLRVDAHCPPLSPAYEGPLTVTNRMDKTIIVIRNGKTDTVSIGRVKPAMLKFGVLLIFSFFYASQISARMHAGYCPPDAAYGPVKQVKCENDQMCGRGKRCCQVGSKIKCTKSVRFRMFPVLKEGECPVGKLKKKAFQCKADQDCREKQICCDGVCRKPKPKPPMAHPGFCPFHKPINVHRGKCAHDHDCKSNEKCCQKGNETVCQAPVPAGAKHDRYCPDVADDKEMRNAKLCNADSDCFDIQKCCPTSLTLRCQRPSQYAPLPKEGRCKEEQGHIPVGYLPSCTDDYDCMGMKKCCFQNGTIDCIDV</sequence>
<dbReference type="PROSITE" id="PS00028">
    <property type="entry name" value="ZINC_FINGER_C2H2_1"/>
    <property type="match status" value="5"/>
</dbReference>
<keyword evidence="5" id="KW-1017">Isopeptide bond</keyword>
<dbReference type="Gene3D" id="3.30.420.10">
    <property type="entry name" value="Ribonuclease H-like superfamily/Ribonuclease H"/>
    <property type="match status" value="1"/>
</dbReference>
<reference evidence="19" key="1">
    <citation type="journal article" date="2014" name="Nat. Genet.">
        <title>Genome and transcriptome of the porcine whipworm Trichuris suis.</title>
        <authorList>
            <person name="Jex A.R."/>
            <person name="Nejsum P."/>
            <person name="Schwarz E.M."/>
            <person name="Hu L."/>
            <person name="Young N.D."/>
            <person name="Hall R.S."/>
            <person name="Korhonen P.K."/>
            <person name="Liao S."/>
            <person name="Thamsborg S."/>
            <person name="Xia J."/>
            <person name="Xu P."/>
            <person name="Wang S."/>
            <person name="Scheerlinck J.P."/>
            <person name="Hofmann A."/>
            <person name="Sternberg P.W."/>
            <person name="Wang J."/>
            <person name="Gasser R.B."/>
        </authorList>
    </citation>
    <scope>NUCLEOTIDE SEQUENCE [LARGE SCALE GENOMIC DNA]</scope>
    <source>
        <strain evidence="19">DCEP-RM93F</strain>
    </source>
</reference>
<feature type="domain" description="C2H2-type" evidence="16">
    <location>
        <begin position="1351"/>
        <end position="1378"/>
    </location>
</feature>
<dbReference type="Pfam" id="PF05380">
    <property type="entry name" value="Peptidase_A17"/>
    <property type="match status" value="1"/>
</dbReference>
<dbReference type="Pfam" id="PF00125">
    <property type="entry name" value="Histone"/>
    <property type="match status" value="1"/>
</dbReference>
<dbReference type="SMART" id="SM00414">
    <property type="entry name" value="H2A"/>
    <property type="match status" value="1"/>
</dbReference>
<dbReference type="InterPro" id="IPR036397">
    <property type="entry name" value="RNaseH_sf"/>
</dbReference>
<dbReference type="InterPro" id="IPR013087">
    <property type="entry name" value="Znf_C2H2_type"/>
</dbReference>
<dbReference type="Pfam" id="PF18701">
    <property type="entry name" value="DUF5641"/>
    <property type="match status" value="1"/>
</dbReference>
<feature type="domain" description="C2H2-type" evidence="16">
    <location>
        <begin position="1379"/>
        <end position="1407"/>
    </location>
</feature>
<evidence type="ECO:0000256" key="4">
    <source>
        <dbReference type="ARBA" id="ARBA00022454"/>
    </source>
</evidence>
<gene>
    <name evidence="19" type="ORF">M514_16518</name>
</gene>
<dbReference type="PROSITE" id="PS50157">
    <property type="entry name" value="ZINC_FINGER_C2H2_2"/>
    <property type="match status" value="5"/>
</dbReference>
<dbReference type="InterPro" id="IPR043502">
    <property type="entry name" value="DNA/RNA_pol_sf"/>
</dbReference>
<dbReference type="GO" id="GO:0046982">
    <property type="term" value="F:protein heterodimerization activity"/>
    <property type="evidence" value="ECO:0007669"/>
    <property type="project" value="InterPro"/>
</dbReference>
<evidence type="ECO:0000256" key="14">
    <source>
        <dbReference type="ARBA" id="ARBA00023269"/>
    </source>
</evidence>
<evidence type="ECO:0000256" key="2">
    <source>
        <dbReference type="ARBA" id="ARBA00004286"/>
    </source>
</evidence>
<dbReference type="Pfam" id="PF00095">
    <property type="entry name" value="WAP"/>
    <property type="match status" value="3"/>
</dbReference>
<evidence type="ECO:0000256" key="9">
    <source>
        <dbReference type="ARBA" id="ARBA00022833"/>
    </source>
</evidence>
<organism evidence="19">
    <name type="scientific">Trichuris suis</name>
    <name type="common">pig whipworm</name>
    <dbReference type="NCBI Taxonomy" id="68888"/>
    <lineage>
        <taxon>Eukaryota</taxon>
        <taxon>Metazoa</taxon>
        <taxon>Ecdysozoa</taxon>
        <taxon>Nematoda</taxon>
        <taxon>Enoplea</taxon>
        <taxon>Dorylaimia</taxon>
        <taxon>Trichinellida</taxon>
        <taxon>Trichuridae</taxon>
        <taxon>Trichuris</taxon>
    </lineage>
</organism>
<evidence type="ECO:0000259" key="18">
    <source>
        <dbReference type="PROSITE" id="PS51390"/>
    </source>
</evidence>
<dbReference type="InterPro" id="IPR041588">
    <property type="entry name" value="Integrase_H2C2"/>
</dbReference>
<dbReference type="FunFam" id="3.30.160.60:FF:000110">
    <property type="entry name" value="Zinc finger protein-like"/>
    <property type="match status" value="1"/>
</dbReference>
<dbReference type="InterPro" id="IPR043128">
    <property type="entry name" value="Rev_trsase/Diguanyl_cyclase"/>
</dbReference>
<dbReference type="SUPFAM" id="SSF57667">
    <property type="entry name" value="beta-beta-alpha zinc fingers"/>
    <property type="match status" value="4"/>
</dbReference>
<protein>
    <recommendedName>
        <fullName evidence="20">Histone H2A</fullName>
    </recommendedName>
</protein>
<evidence type="ECO:0000256" key="12">
    <source>
        <dbReference type="ARBA" id="ARBA00023163"/>
    </source>
</evidence>
<feature type="domain" description="Integrase catalytic" evidence="17">
    <location>
        <begin position="765"/>
        <end position="955"/>
    </location>
</feature>
<dbReference type="Gene3D" id="3.30.160.60">
    <property type="entry name" value="Classic Zinc Finger"/>
    <property type="match status" value="6"/>
</dbReference>
<dbReference type="Proteomes" id="UP000030758">
    <property type="component" value="Unassembled WGS sequence"/>
</dbReference>
<feature type="domain" description="C2H2-type" evidence="16">
    <location>
        <begin position="1228"/>
        <end position="1255"/>
    </location>
</feature>
<accession>A0A085NNX5</accession>
<dbReference type="InterPro" id="IPR002119">
    <property type="entry name" value="Histone_H2A"/>
</dbReference>
<dbReference type="GO" id="GO:0030527">
    <property type="term" value="F:structural constituent of chromatin"/>
    <property type="evidence" value="ECO:0007669"/>
    <property type="project" value="InterPro"/>
</dbReference>
<evidence type="ECO:0000256" key="5">
    <source>
        <dbReference type="ARBA" id="ARBA00022499"/>
    </source>
</evidence>
<dbReference type="PROSITE" id="PS50994">
    <property type="entry name" value="INTEGRASE"/>
    <property type="match status" value="1"/>
</dbReference>
<dbReference type="PROSITE" id="PS51390">
    <property type="entry name" value="WAP"/>
    <property type="match status" value="1"/>
</dbReference>
<evidence type="ECO:0000256" key="7">
    <source>
        <dbReference type="ARBA" id="ARBA00022737"/>
    </source>
</evidence>
<proteinExistence type="inferred from homology"/>
<keyword evidence="12" id="KW-0804">Transcription</keyword>
<dbReference type="InterPro" id="IPR040676">
    <property type="entry name" value="DUF5641"/>
</dbReference>
<evidence type="ECO:0000256" key="3">
    <source>
        <dbReference type="ARBA" id="ARBA00010691"/>
    </source>
</evidence>
<dbReference type="Gene3D" id="1.10.20.10">
    <property type="entry name" value="Histone, subunit A"/>
    <property type="match status" value="1"/>
</dbReference>
<evidence type="ECO:0000256" key="6">
    <source>
        <dbReference type="ARBA" id="ARBA00022723"/>
    </source>
</evidence>
<keyword evidence="10" id="KW-0805">Transcription regulation</keyword>